<dbReference type="Gene3D" id="1.10.8.590">
    <property type="match status" value="1"/>
</dbReference>
<dbReference type="PANTHER" id="PTHR42786:SF2">
    <property type="entry name" value="TRNA (CYTIDINE_URIDINE-2'-O-)-METHYLTRANSFERASE TRMJ"/>
    <property type="match status" value="1"/>
</dbReference>
<dbReference type="FunFam" id="3.40.1280.10:FF:000006">
    <property type="entry name" value="Uncharacterized tRNA/rRNA methyltransferase HI_0380"/>
    <property type="match status" value="1"/>
</dbReference>
<reference evidence="6" key="1">
    <citation type="submission" date="2018-06" db="EMBL/GenBank/DDBJ databases">
        <authorList>
            <person name="Zhirakovskaya E."/>
        </authorList>
    </citation>
    <scope>NUCLEOTIDE SEQUENCE</scope>
</reference>
<protein>
    <submittedName>
        <fullName evidence="6">tRNA (Cytidine(32)/uridine(32)-2'-O)-methyltransferase</fullName>
        <ecNumber evidence="6">2.1.1.200</ecNumber>
    </submittedName>
</protein>
<dbReference type="NCBIfam" id="TIGR00050">
    <property type="entry name" value="rRNA_methyl_1"/>
    <property type="match status" value="1"/>
</dbReference>
<keyword evidence="3 6" id="KW-0808">Transferase</keyword>
<dbReference type="InterPro" id="IPR029026">
    <property type="entry name" value="tRNA_m1G_MTases_N"/>
</dbReference>
<comment type="similarity">
    <text evidence="1">Belongs to the class IV-like SAM-binding methyltransferase superfamily. RNA methyltransferase TrmH family.</text>
</comment>
<dbReference type="PIRSF" id="PIRSF004808">
    <property type="entry name" value="LasT"/>
    <property type="match status" value="1"/>
</dbReference>
<dbReference type="GO" id="GO:0160206">
    <property type="term" value="F:tRNA (cytidine(32)/uridine(32)-2'-O)-methyltransferase activity"/>
    <property type="evidence" value="ECO:0007669"/>
    <property type="project" value="UniProtKB-EC"/>
</dbReference>
<dbReference type="Gene3D" id="3.40.1280.10">
    <property type="match status" value="1"/>
</dbReference>
<dbReference type="GO" id="GO:0003723">
    <property type="term" value="F:RNA binding"/>
    <property type="evidence" value="ECO:0007669"/>
    <property type="project" value="InterPro"/>
</dbReference>
<dbReference type="SUPFAM" id="SSF75217">
    <property type="entry name" value="alpha/beta knot"/>
    <property type="match status" value="1"/>
</dbReference>
<evidence type="ECO:0000256" key="4">
    <source>
        <dbReference type="ARBA" id="ARBA00022691"/>
    </source>
</evidence>
<proteinExistence type="inferred from homology"/>
<keyword evidence="4" id="KW-0949">S-adenosyl-L-methionine</keyword>
<gene>
    <name evidence="6" type="ORF">MNBD_GAMMA13-1811</name>
</gene>
<evidence type="ECO:0000256" key="2">
    <source>
        <dbReference type="ARBA" id="ARBA00022603"/>
    </source>
</evidence>
<dbReference type="AlphaFoldDB" id="A0A3B0YI51"/>
<dbReference type="InterPro" id="IPR029028">
    <property type="entry name" value="Alpha/beta_knot_MTases"/>
</dbReference>
<dbReference type="GO" id="GO:0005829">
    <property type="term" value="C:cytosol"/>
    <property type="evidence" value="ECO:0007669"/>
    <property type="project" value="TreeGrafter"/>
</dbReference>
<evidence type="ECO:0000256" key="1">
    <source>
        <dbReference type="ARBA" id="ARBA00007228"/>
    </source>
</evidence>
<dbReference type="PANTHER" id="PTHR42786">
    <property type="entry name" value="TRNA/RRNA METHYLTRANSFERASE"/>
    <property type="match status" value="1"/>
</dbReference>
<dbReference type="InterPro" id="IPR001537">
    <property type="entry name" value="SpoU_MeTrfase"/>
</dbReference>
<name>A0A3B0YI51_9ZZZZ</name>
<sequence length="240" mass="26758">MRQVRIVLVNTSHPGNIGAAARAMKNMGLDELVLVDPQRFPSAEATARASGADNVLAKARCVPRLDDAIAAAGLVIGASARSRTLPIPMLDPRQCAELVRQQPDNTLPAVVFGRERTGLTNEELDRCHYLVQIPANPDYPSLNIAAAVQVIAYELRMAAGMLVEKVEKRHRFATADEMELFYQHLESTLIDIEFLDPEKPRQLMRRLRRLYGRVRPDENEMNILRGILTAVDRKDGCLPL</sequence>
<dbReference type="CDD" id="cd18093">
    <property type="entry name" value="SpoU-like_TrmJ"/>
    <property type="match status" value="1"/>
</dbReference>
<dbReference type="NCBIfam" id="NF011694">
    <property type="entry name" value="PRK15114.1"/>
    <property type="match status" value="1"/>
</dbReference>
<keyword evidence="2 6" id="KW-0489">Methyltransferase</keyword>
<dbReference type="Pfam" id="PF00588">
    <property type="entry name" value="SpoU_methylase"/>
    <property type="match status" value="1"/>
</dbReference>
<evidence type="ECO:0000256" key="3">
    <source>
        <dbReference type="ARBA" id="ARBA00022679"/>
    </source>
</evidence>
<dbReference type="InterPro" id="IPR004384">
    <property type="entry name" value="RNA_MeTrfase_TrmJ/LasT"/>
</dbReference>
<dbReference type="GO" id="GO:0002128">
    <property type="term" value="P:tRNA nucleoside ribose methylation"/>
    <property type="evidence" value="ECO:0007669"/>
    <property type="project" value="TreeGrafter"/>
</dbReference>
<feature type="domain" description="tRNA/rRNA methyltransferase SpoU type" evidence="5">
    <location>
        <begin position="4"/>
        <end position="153"/>
    </location>
</feature>
<organism evidence="6">
    <name type="scientific">hydrothermal vent metagenome</name>
    <dbReference type="NCBI Taxonomy" id="652676"/>
    <lineage>
        <taxon>unclassified sequences</taxon>
        <taxon>metagenomes</taxon>
        <taxon>ecological metagenomes</taxon>
    </lineage>
</organism>
<accession>A0A3B0YI51</accession>
<dbReference type="EC" id="2.1.1.200" evidence="6"/>
<evidence type="ECO:0000313" key="6">
    <source>
        <dbReference type="EMBL" id="VAW73879.1"/>
    </source>
</evidence>
<dbReference type="EMBL" id="UOFK01000046">
    <property type="protein sequence ID" value="VAW73879.1"/>
    <property type="molecule type" value="Genomic_DNA"/>
</dbReference>
<evidence type="ECO:0000259" key="5">
    <source>
        <dbReference type="Pfam" id="PF00588"/>
    </source>
</evidence>